<dbReference type="Proteomes" id="UP000324222">
    <property type="component" value="Unassembled WGS sequence"/>
</dbReference>
<evidence type="ECO:0000313" key="2">
    <source>
        <dbReference type="EMBL" id="MPC76222.1"/>
    </source>
</evidence>
<organism evidence="2 3">
    <name type="scientific">Portunus trituberculatus</name>
    <name type="common">Swimming crab</name>
    <name type="synonym">Neptunus trituberculatus</name>
    <dbReference type="NCBI Taxonomy" id="210409"/>
    <lineage>
        <taxon>Eukaryota</taxon>
        <taxon>Metazoa</taxon>
        <taxon>Ecdysozoa</taxon>
        <taxon>Arthropoda</taxon>
        <taxon>Crustacea</taxon>
        <taxon>Multicrustacea</taxon>
        <taxon>Malacostraca</taxon>
        <taxon>Eumalacostraca</taxon>
        <taxon>Eucarida</taxon>
        <taxon>Decapoda</taxon>
        <taxon>Pleocyemata</taxon>
        <taxon>Brachyura</taxon>
        <taxon>Eubrachyura</taxon>
        <taxon>Portunoidea</taxon>
        <taxon>Portunidae</taxon>
        <taxon>Portuninae</taxon>
        <taxon>Portunus</taxon>
    </lineage>
</organism>
<proteinExistence type="predicted"/>
<reference evidence="2 3" key="1">
    <citation type="submission" date="2019-05" db="EMBL/GenBank/DDBJ databases">
        <title>Another draft genome of Portunus trituberculatus and its Hox gene families provides insights of decapod evolution.</title>
        <authorList>
            <person name="Jeong J.-H."/>
            <person name="Song I."/>
            <person name="Kim S."/>
            <person name="Choi T."/>
            <person name="Kim D."/>
            <person name="Ryu S."/>
            <person name="Kim W."/>
        </authorList>
    </citation>
    <scope>NUCLEOTIDE SEQUENCE [LARGE SCALE GENOMIC DNA]</scope>
    <source>
        <tissue evidence="2">Muscle</tissue>
    </source>
</reference>
<protein>
    <submittedName>
        <fullName evidence="2">Uncharacterized protein</fullName>
    </submittedName>
</protein>
<dbReference type="AlphaFoldDB" id="A0A5B7HXT0"/>
<evidence type="ECO:0000256" key="1">
    <source>
        <dbReference type="SAM" id="MobiDB-lite"/>
    </source>
</evidence>
<gene>
    <name evidence="2" type="ORF">E2C01_070629</name>
</gene>
<feature type="region of interest" description="Disordered" evidence="1">
    <location>
        <begin position="1"/>
        <end position="34"/>
    </location>
</feature>
<keyword evidence="3" id="KW-1185">Reference proteome</keyword>
<name>A0A5B7HXT0_PORTR</name>
<accession>A0A5B7HXT0</accession>
<evidence type="ECO:0000313" key="3">
    <source>
        <dbReference type="Proteomes" id="UP000324222"/>
    </source>
</evidence>
<sequence length="61" mass="6922">MEAEVDRQQSKKNHRFGRSSDRHTHHQPSTSPCRHSCCCHHYSKPGSCVCPPSPCYNKVGN</sequence>
<comment type="caution">
    <text evidence="2">The sequence shown here is derived from an EMBL/GenBank/DDBJ whole genome shotgun (WGS) entry which is preliminary data.</text>
</comment>
<dbReference type="EMBL" id="VSRR010042875">
    <property type="protein sequence ID" value="MPC76222.1"/>
    <property type="molecule type" value="Genomic_DNA"/>
</dbReference>